<evidence type="ECO:0000256" key="1">
    <source>
        <dbReference type="SAM" id="MobiDB-lite"/>
    </source>
</evidence>
<sequence length="307" mass="34074">MSVRPKNHGEWHFAYFPADQGSPGTGGEQRCDRRVPDLAGVSPYRGRNIRLGQPPQAPTPLHRIPSDPAITDRVIDPRLTDADNPNKSSCMAVIDNQKPGATTVAMRRMLRKRSHRPPPQKTVDAPAVADRHKARPHSGRIDRSNTQTEVRANTTTPQPGRFLVVRSGCPSLKRGTVCGANTIRSQHEALRTKGHLESFPFRRISYAATTPSSSTADRPARTAQPNWLRDAKRVSRPRGRQLLRHHIRLGRCRPAHQVQGPHVGSQNRGACDLHAGAIASLRGQRDRAQAQQRRRAPEPADFAYDLN</sequence>
<gene>
    <name evidence="2" type="ORF">QUG98_04350</name>
</gene>
<dbReference type="EMBL" id="JAUCMM010000002">
    <property type="protein sequence ID" value="MDM7887679.1"/>
    <property type="molecule type" value="Genomic_DNA"/>
</dbReference>
<evidence type="ECO:0008006" key="4">
    <source>
        <dbReference type="Google" id="ProtNLM"/>
    </source>
</evidence>
<feature type="compositionally biased region" description="Polar residues" evidence="1">
    <location>
        <begin position="144"/>
        <end position="158"/>
    </location>
</feature>
<accession>A0ABT7TDM6</accession>
<organism evidence="2 3">
    <name type="scientific">Curtobacterium subtropicum</name>
    <dbReference type="NCBI Taxonomy" id="3055138"/>
    <lineage>
        <taxon>Bacteria</taxon>
        <taxon>Bacillati</taxon>
        <taxon>Actinomycetota</taxon>
        <taxon>Actinomycetes</taxon>
        <taxon>Micrococcales</taxon>
        <taxon>Microbacteriaceae</taxon>
        <taxon>Curtobacterium</taxon>
    </lineage>
</organism>
<reference evidence="2 3" key="1">
    <citation type="submission" date="2023-06" db="EMBL/GenBank/DDBJ databases">
        <authorList>
            <person name="Feng G."/>
            <person name="Li J."/>
            <person name="Zhu H."/>
        </authorList>
    </citation>
    <scope>NUCLEOTIDE SEQUENCE [LARGE SCALE GENOMIC DNA]</scope>
    <source>
        <strain evidence="2 3">RHCJP20</strain>
    </source>
</reference>
<feature type="region of interest" description="Disordered" evidence="1">
    <location>
        <begin position="110"/>
        <end position="161"/>
    </location>
</feature>
<dbReference type="Proteomes" id="UP001235720">
    <property type="component" value="Unassembled WGS sequence"/>
</dbReference>
<evidence type="ECO:0000313" key="3">
    <source>
        <dbReference type="Proteomes" id="UP001235720"/>
    </source>
</evidence>
<protein>
    <recommendedName>
        <fullName evidence="4">Transposase</fullName>
    </recommendedName>
</protein>
<evidence type="ECO:0000313" key="2">
    <source>
        <dbReference type="EMBL" id="MDM7887679.1"/>
    </source>
</evidence>
<feature type="region of interest" description="Disordered" evidence="1">
    <location>
        <begin position="282"/>
        <end position="307"/>
    </location>
</feature>
<feature type="region of interest" description="Disordered" evidence="1">
    <location>
        <begin position="40"/>
        <end position="68"/>
    </location>
</feature>
<name>A0ABT7TDM6_9MICO</name>
<keyword evidence="3" id="KW-1185">Reference proteome</keyword>
<comment type="caution">
    <text evidence="2">The sequence shown here is derived from an EMBL/GenBank/DDBJ whole genome shotgun (WGS) entry which is preliminary data.</text>
</comment>
<proteinExistence type="predicted"/>